<dbReference type="InterPro" id="IPR015590">
    <property type="entry name" value="Aldehyde_DH_dom"/>
</dbReference>
<dbReference type="AlphaFoldDB" id="A0A4R0J2E6"/>
<evidence type="ECO:0000313" key="7">
    <source>
        <dbReference type="Proteomes" id="UP000293342"/>
    </source>
</evidence>
<name>A0A4R0J2E6_9ACTN</name>
<dbReference type="InterPro" id="IPR016163">
    <property type="entry name" value="Ald_DH_C"/>
</dbReference>
<dbReference type="GO" id="GO:0004030">
    <property type="term" value="F:aldehyde dehydrogenase [NAD(P)+] activity"/>
    <property type="evidence" value="ECO:0007669"/>
    <property type="project" value="InterPro"/>
</dbReference>
<sequence length="591" mass="62853">MIVSINPASGEQLATFDSYDADRVDRMVTAAVVAQSNWRWSEVQRRTELLESLAATLRDRKAELAALITSEMGKPLAEAAAEIEKCAINCEYYATNAPGFLAAETITAEGRVEVDPLGVVLAVMPWNYPFWQFFRFIAPALAAGNGAILKHANSVPRCALAIESVLRDAGVPDGLVGVLLVETDQVAGLIADDRIAAVTFTGSTEVGSIIAEQAGRALKKQVLELGGSDPFIVLADADLEVAATTAVTARFLNTGQSCVNAKRFIVEESVADEFVTRFSAAVGRLVVGDPVDDGTTIGPLARAGLRDTLHDQVRRTVDAGATLVRGGEVADRAGFYYQPTVLDHVLPGMAAFDEETFGPVAAITRVRDADAAIRLANQTEFGLGASLWTAQERASELVRRLDAGAVFVNAMVASDPRLPFGGIKRSGYGRELGAHGMREFMNLKTVWSADPAPRLVIKPDDVEVFDRGSGVRTVPYVGAWNSESNKITTGTTVFAVGTRIPLHSHNVEESVLVFAGQATAVIGDERIDLEAGDATWVPAGVPHQFINRGDGELTIYWVYGGRAVTRTMTATGVTVAHLSAADRGAVAASGK</sequence>
<reference evidence="6 7" key="1">
    <citation type="submission" date="2019-02" db="EMBL/GenBank/DDBJ databases">
        <title>Kribbella capetownensis sp. nov. and Kribbella speibonae sp. nov., isolated from soil.</title>
        <authorList>
            <person name="Curtis S.M."/>
            <person name="Norton I."/>
            <person name="Everest G.J."/>
            <person name="Meyers P.R."/>
        </authorList>
    </citation>
    <scope>NUCLEOTIDE SEQUENCE [LARGE SCALE GENOMIC DNA]</scope>
    <source>
        <strain evidence="6 7">YM53</strain>
    </source>
</reference>
<accession>A0A4R0J2E6</accession>
<dbReference type="GO" id="GO:0004777">
    <property type="term" value="F:succinate-semialdehyde dehydrogenase (NAD+) activity"/>
    <property type="evidence" value="ECO:0007669"/>
    <property type="project" value="TreeGrafter"/>
</dbReference>
<gene>
    <name evidence="6" type="ORF">E0H75_38875</name>
</gene>
<dbReference type="InterPro" id="IPR014710">
    <property type="entry name" value="RmlC-like_jellyroll"/>
</dbReference>
<dbReference type="PANTHER" id="PTHR43217">
    <property type="entry name" value="SUCCINATE SEMIALDEHYDE DEHYDROGENASE [NAD(P)+] SAD"/>
    <property type="match status" value="1"/>
</dbReference>
<comment type="similarity">
    <text evidence="1">Belongs to the aldehyde dehydrogenase family.</text>
</comment>
<dbReference type="PROSITE" id="PS00070">
    <property type="entry name" value="ALDEHYDE_DEHYDR_CYS"/>
    <property type="match status" value="1"/>
</dbReference>
<feature type="domain" description="Cupin type-2" evidence="5">
    <location>
        <begin position="493"/>
        <end position="559"/>
    </location>
</feature>
<dbReference type="Pfam" id="PF07883">
    <property type="entry name" value="Cupin_2"/>
    <property type="match status" value="1"/>
</dbReference>
<evidence type="ECO:0000259" key="4">
    <source>
        <dbReference type="Pfam" id="PF00171"/>
    </source>
</evidence>
<dbReference type="Pfam" id="PF00171">
    <property type="entry name" value="Aldedh"/>
    <property type="match status" value="1"/>
</dbReference>
<dbReference type="InterPro" id="IPR016162">
    <property type="entry name" value="Ald_DH_N"/>
</dbReference>
<dbReference type="SUPFAM" id="SSF53720">
    <property type="entry name" value="ALDH-like"/>
    <property type="match status" value="1"/>
</dbReference>
<protein>
    <submittedName>
        <fullName evidence="6">Aldehyde dehydrogenase family protein</fullName>
    </submittedName>
</protein>
<dbReference type="InterPro" id="IPR047110">
    <property type="entry name" value="GABD/Sad-like"/>
</dbReference>
<dbReference type="FunFam" id="3.40.605.10:FF:000012">
    <property type="entry name" value="NAD-dependent succinate-semialdehyde dehydrogenase"/>
    <property type="match status" value="1"/>
</dbReference>
<dbReference type="Gene3D" id="2.60.120.10">
    <property type="entry name" value="Jelly Rolls"/>
    <property type="match status" value="1"/>
</dbReference>
<evidence type="ECO:0000256" key="2">
    <source>
        <dbReference type="ARBA" id="ARBA00022857"/>
    </source>
</evidence>
<dbReference type="FunFam" id="3.40.309.10:FF:000010">
    <property type="entry name" value="Gamma-aminobutyraldehyde dehydrogenase"/>
    <property type="match status" value="1"/>
</dbReference>
<dbReference type="InterPro" id="IPR016161">
    <property type="entry name" value="Ald_DH/histidinol_DH"/>
</dbReference>
<evidence type="ECO:0000256" key="1">
    <source>
        <dbReference type="ARBA" id="ARBA00009986"/>
    </source>
</evidence>
<keyword evidence="2" id="KW-0521">NADP</keyword>
<dbReference type="PANTHER" id="PTHR43217:SF1">
    <property type="entry name" value="SUCCINATE SEMIALDEHYDE DEHYDROGENASE [NAD(P)+] SAD"/>
    <property type="match status" value="1"/>
</dbReference>
<dbReference type="Proteomes" id="UP000293342">
    <property type="component" value="Unassembled WGS sequence"/>
</dbReference>
<dbReference type="EMBL" id="SJKD01000013">
    <property type="protein sequence ID" value="TCC40039.1"/>
    <property type="molecule type" value="Genomic_DNA"/>
</dbReference>
<dbReference type="OrthoDB" id="6882680at2"/>
<evidence type="ECO:0000259" key="5">
    <source>
        <dbReference type="Pfam" id="PF07883"/>
    </source>
</evidence>
<dbReference type="InterPro" id="IPR016160">
    <property type="entry name" value="Ald_DH_CS_CYS"/>
</dbReference>
<keyword evidence="3" id="KW-0560">Oxidoreductase</keyword>
<dbReference type="RefSeq" id="WP_131518738.1">
    <property type="nucleotide sequence ID" value="NZ_SJKD01000013.1"/>
</dbReference>
<dbReference type="InterPro" id="IPR044148">
    <property type="entry name" value="ALDH_GabD1-like"/>
</dbReference>
<evidence type="ECO:0000313" key="6">
    <source>
        <dbReference type="EMBL" id="TCC40039.1"/>
    </source>
</evidence>
<dbReference type="Gene3D" id="3.40.605.10">
    <property type="entry name" value="Aldehyde Dehydrogenase, Chain A, domain 1"/>
    <property type="match status" value="1"/>
</dbReference>
<dbReference type="SUPFAM" id="SSF51182">
    <property type="entry name" value="RmlC-like cupins"/>
    <property type="match status" value="1"/>
</dbReference>
<dbReference type="InterPro" id="IPR011051">
    <property type="entry name" value="RmlC_Cupin_sf"/>
</dbReference>
<dbReference type="Gene3D" id="3.40.309.10">
    <property type="entry name" value="Aldehyde Dehydrogenase, Chain A, domain 2"/>
    <property type="match status" value="1"/>
</dbReference>
<keyword evidence="7" id="KW-1185">Reference proteome</keyword>
<organism evidence="6 7">
    <name type="scientific">Kribbella capetownensis</name>
    <dbReference type="NCBI Taxonomy" id="1572659"/>
    <lineage>
        <taxon>Bacteria</taxon>
        <taxon>Bacillati</taxon>
        <taxon>Actinomycetota</taxon>
        <taxon>Actinomycetes</taxon>
        <taxon>Propionibacteriales</taxon>
        <taxon>Kribbellaceae</taxon>
        <taxon>Kribbella</taxon>
    </lineage>
</organism>
<evidence type="ECO:0000256" key="3">
    <source>
        <dbReference type="ARBA" id="ARBA00023002"/>
    </source>
</evidence>
<dbReference type="InterPro" id="IPR013096">
    <property type="entry name" value="Cupin_2"/>
</dbReference>
<comment type="caution">
    <text evidence="6">The sequence shown here is derived from an EMBL/GenBank/DDBJ whole genome shotgun (WGS) entry which is preliminary data.</text>
</comment>
<dbReference type="CDD" id="cd07100">
    <property type="entry name" value="ALDH_SSADH1_GabD1"/>
    <property type="match status" value="1"/>
</dbReference>
<proteinExistence type="inferred from homology"/>
<feature type="domain" description="Aldehyde dehydrogenase" evidence="4">
    <location>
        <begin position="3"/>
        <end position="446"/>
    </location>
</feature>